<sequence length="100" mass="11528">MKKENTKSSILSLLLIGLLLFSTFMTFLFIFEFTDNYKIIKHEKQFKKIKVKIDSTKISSSRSGKSSSTSTSTTFYFNKGSILTNQDRKGIILNHQSYEQ</sequence>
<accession>A0A6V6Z4H7</accession>
<gene>
    <name evidence="2" type="ORF">FLACHUCJ7_02970</name>
</gene>
<dbReference type="RefSeq" id="WP_031455377.1">
    <property type="nucleotide sequence ID" value="NZ_CAIJDO010000177.1"/>
</dbReference>
<evidence type="ECO:0000313" key="2">
    <source>
        <dbReference type="EMBL" id="CAD0006690.1"/>
    </source>
</evidence>
<evidence type="ECO:0000256" key="1">
    <source>
        <dbReference type="SAM" id="Phobius"/>
    </source>
</evidence>
<keyword evidence="1" id="KW-0812">Transmembrane</keyword>
<dbReference type="AlphaFoldDB" id="A0A6V6Z4H7"/>
<proteinExistence type="predicted"/>
<reference evidence="2 3" key="1">
    <citation type="submission" date="2020-06" db="EMBL/GenBank/DDBJ databases">
        <authorList>
            <person name="Criscuolo A."/>
        </authorList>
    </citation>
    <scope>NUCLEOTIDE SEQUENCE [LARGE SCALE GENOMIC DNA]</scope>
    <source>
        <strain evidence="3">CIP 110025</strain>
    </source>
</reference>
<name>A0A6V6Z4H7_9FLAO</name>
<keyword evidence="3" id="KW-1185">Reference proteome</keyword>
<feature type="transmembrane region" description="Helical" evidence="1">
    <location>
        <begin position="12"/>
        <end position="31"/>
    </location>
</feature>
<evidence type="ECO:0000313" key="3">
    <source>
        <dbReference type="Proteomes" id="UP000556700"/>
    </source>
</evidence>
<keyword evidence="1" id="KW-1133">Transmembrane helix</keyword>
<dbReference type="Proteomes" id="UP000556700">
    <property type="component" value="Unassembled WGS sequence"/>
</dbReference>
<organism evidence="2 3">
    <name type="scientific">Flavobacterium chungangense</name>
    <dbReference type="NCBI Taxonomy" id="554283"/>
    <lineage>
        <taxon>Bacteria</taxon>
        <taxon>Pseudomonadati</taxon>
        <taxon>Bacteroidota</taxon>
        <taxon>Flavobacteriia</taxon>
        <taxon>Flavobacteriales</taxon>
        <taxon>Flavobacteriaceae</taxon>
        <taxon>Flavobacterium</taxon>
    </lineage>
</organism>
<keyword evidence="1" id="KW-0472">Membrane</keyword>
<protein>
    <submittedName>
        <fullName evidence="2">Uncharacterized protein</fullName>
    </submittedName>
</protein>
<comment type="caution">
    <text evidence="2">The sequence shown here is derived from an EMBL/GenBank/DDBJ whole genome shotgun (WGS) entry which is preliminary data.</text>
</comment>
<dbReference type="EMBL" id="CAIJDO010000177">
    <property type="protein sequence ID" value="CAD0006690.1"/>
    <property type="molecule type" value="Genomic_DNA"/>
</dbReference>